<evidence type="ECO:0000256" key="1">
    <source>
        <dbReference type="SAM" id="SignalP"/>
    </source>
</evidence>
<proteinExistence type="predicted"/>
<keyword evidence="3" id="KW-1185">Reference proteome</keyword>
<keyword evidence="1" id="KW-0732">Signal</keyword>
<feature type="chain" id="PRO_5035850581" evidence="1">
    <location>
        <begin position="33"/>
        <end position="98"/>
    </location>
</feature>
<evidence type="ECO:0000313" key="2">
    <source>
        <dbReference type="EMBL" id="KAH7422571.1"/>
    </source>
</evidence>
<dbReference type="Proteomes" id="UP000825935">
    <property type="component" value="Chromosome 12"/>
</dbReference>
<feature type="signal peptide" evidence="1">
    <location>
        <begin position="1"/>
        <end position="32"/>
    </location>
</feature>
<name>A0A8T2TGS7_CERRI</name>
<protein>
    <submittedName>
        <fullName evidence="2">Uncharacterized protein</fullName>
    </submittedName>
</protein>
<dbReference type="EMBL" id="CM035417">
    <property type="protein sequence ID" value="KAH7422571.1"/>
    <property type="molecule type" value="Genomic_DNA"/>
</dbReference>
<organism evidence="2 3">
    <name type="scientific">Ceratopteris richardii</name>
    <name type="common">Triangle waterfern</name>
    <dbReference type="NCBI Taxonomy" id="49495"/>
    <lineage>
        <taxon>Eukaryota</taxon>
        <taxon>Viridiplantae</taxon>
        <taxon>Streptophyta</taxon>
        <taxon>Embryophyta</taxon>
        <taxon>Tracheophyta</taxon>
        <taxon>Polypodiopsida</taxon>
        <taxon>Polypodiidae</taxon>
        <taxon>Polypodiales</taxon>
        <taxon>Pteridineae</taxon>
        <taxon>Pteridaceae</taxon>
        <taxon>Parkerioideae</taxon>
        <taxon>Ceratopteris</taxon>
    </lineage>
</organism>
<gene>
    <name evidence="2" type="ORF">KP509_12G014900</name>
</gene>
<accession>A0A8T2TGS7</accession>
<sequence length="98" mass="11115">MGECEHKLSFDSFNACASCVLRLLSLLYPVASVSPSFNDHFPYTKIAPKAILEEGLPVLQRNPLLLTIFPTTLPPILWGYRCTRSRSLGFVRSERYRP</sequence>
<comment type="caution">
    <text evidence="2">The sequence shown here is derived from an EMBL/GenBank/DDBJ whole genome shotgun (WGS) entry which is preliminary data.</text>
</comment>
<dbReference type="AlphaFoldDB" id="A0A8T2TGS7"/>
<reference evidence="2" key="1">
    <citation type="submission" date="2021-08" db="EMBL/GenBank/DDBJ databases">
        <title>WGS assembly of Ceratopteris richardii.</title>
        <authorList>
            <person name="Marchant D.B."/>
            <person name="Chen G."/>
            <person name="Jenkins J."/>
            <person name="Shu S."/>
            <person name="Leebens-Mack J."/>
            <person name="Grimwood J."/>
            <person name="Schmutz J."/>
            <person name="Soltis P."/>
            <person name="Soltis D."/>
            <person name="Chen Z.-H."/>
        </authorList>
    </citation>
    <scope>NUCLEOTIDE SEQUENCE</scope>
    <source>
        <strain evidence="2">Whitten #5841</strain>
        <tissue evidence="2">Leaf</tissue>
    </source>
</reference>
<evidence type="ECO:0000313" key="3">
    <source>
        <dbReference type="Proteomes" id="UP000825935"/>
    </source>
</evidence>